<dbReference type="InterPro" id="IPR039369">
    <property type="entry name" value="LacA-like"/>
</dbReference>
<dbReference type="PANTHER" id="PTHR43017:SF1">
    <property type="entry name" value="ACETYLTRANSFERASE YJL218W-RELATED"/>
    <property type="match status" value="1"/>
</dbReference>
<dbReference type="Proteomes" id="UP000521313">
    <property type="component" value="Unassembled WGS sequence"/>
</dbReference>
<dbReference type="EMBL" id="JACHHD010000001">
    <property type="protein sequence ID" value="MBB5184087.1"/>
    <property type="molecule type" value="Genomic_DNA"/>
</dbReference>
<dbReference type="SUPFAM" id="SSF51161">
    <property type="entry name" value="Trimeric LpxA-like enzymes"/>
    <property type="match status" value="1"/>
</dbReference>
<dbReference type="Pfam" id="PF00132">
    <property type="entry name" value="Hexapep"/>
    <property type="match status" value="1"/>
</dbReference>
<dbReference type="PANTHER" id="PTHR43017">
    <property type="entry name" value="GALACTOSIDE O-ACETYLTRANSFERASE"/>
    <property type="match status" value="1"/>
</dbReference>
<dbReference type="InterPro" id="IPR001451">
    <property type="entry name" value="Hexapep"/>
</dbReference>
<sequence>MQIRKALKDFNQSDYWIDRKPLDSLRSFFHQSYPDLSLIPPFYCDHGKNISIGRHFQGNTGIVILDEAQVTIGNDVFMGPNVSLYTPIHPLSASIRNKDLEMARPIVIEDSVWIAGNVIINAGVTIKKGSVIGSGSVVTHDIPEGVFAAGNPCRVIRKIDEKENDIWQRLYKEYLCG</sequence>
<dbReference type="InterPro" id="IPR011004">
    <property type="entry name" value="Trimer_LpxA-like_sf"/>
</dbReference>
<dbReference type="RefSeq" id="WP_183373809.1">
    <property type="nucleotide sequence ID" value="NZ_JACHHD010000001.1"/>
</dbReference>
<evidence type="ECO:0000256" key="1">
    <source>
        <dbReference type="RuleBase" id="RU367021"/>
    </source>
</evidence>
<dbReference type="CDD" id="cd03357">
    <property type="entry name" value="LbH_MAT_GAT"/>
    <property type="match status" value="1"/>
</dbReference>
<keyword evidence="1 2" id="KW-0012">Acyltransferase</keyword>
<comment type="caution">
    <text evidence="2">The sequence shown here is derived from an EMBL/GenBank/DDBJ whole genome shotgun (WGS) entry which is preliminary data.</text>
</comment>
<dbReference type="GO" id="GO:0008870">
    <property type="term" value="F:galactoside O-acetyltransferase activity"/>
    <property type="evidence" value="ECO:0007669"/>
    <property type="project" value="TreeGrafter"/>
</dbReference>
<comment type="similarity">
    <text evidence="1">Belongs to the transferase hexapeptide repeat family.</text>
</comment>
<accession>A0A7W8FYK8</accession>
<protein>
    <recommendedName>
        <fullName evidence="1">Acetyltransferase</fullName>
        <ecNumber evidence="1">2.3.1.-</ecNumber>
    </recommendedName>
</protein>
<evidence type="ECO:0000313" key="2">
    <source>
        <dbReference type="EMBL" id="MBB5184087.1"/>
    </source>
</evidence>
<dbReference type="Gene3D" id="2.160.10.10">
    <property type="entry name" value="Hexapeptide repeat proteins"/>
    <property type="match status" value="1"/>
</dbReference>
<proteinExistence type="inferred from homology"/>
<reference evidence="2 3" key="1">
    <citation type="submission" date="2020-08" db="EMBL/GenBank/DDBJ databases">
        <title>Genomic Encyclopedia of Type Strains, Phase IV (KMG-IV): sequencing the most valuable type-strain genomes for metagenomic binning, comparative biology and taxonomic classification.</title>
        <authorList>
            <person name="Goeker M."/>
        </authorList>
    </citation>
    <scope>NUCLEOTIDE SEQUENCE [LARGE SCALE GENOMIC DNA]</scope>
    <source>
        <strain evidence="2 3">DSM 26963</strain>
    </source>
</reference>
<organism evidence="2 3">
    <name type="scientific">Faecalicoccus acidiformans</name>
    <dbReference type="NCBI Taxonomy" id="915173"/>
    <lineage>
        <taxon>Bacteria</taxon>
        <taxon>Bacillati</taxon>
        <taxon>Bacillota</taxon>
        <taxon>Erysipelotrichia</taxon>
        <taxon>Erysipelotrichales</taxon>
        <taxon>Erysipelotrichaceae</taxon>
        <taxon>Faecalicoccus</taxon>
    </lineage>
</organism>
<keyword evidence="1 2" id="KW-0808">Transferase</keyword>
<dbReference type="AlphaFoldDB" id="A0A7W8FYK8"/>
<evidence type="ECO:0000313" key="3">
    <source>
        <dbReference type="Proteomes" id="UP000521313"/>
    </source>
</evidence>
<gene>
    <name evidence="2" type="ORF">HNQ43_000120</name>
</gene>
<name>A0A7W8FYK8_9FIRM</name>
<dbReference type="EC" id="2.3.1.-" evidence="1"/>